<dbReference type="InterPro" id="IPR029063">
    <property type="entry name" value="SAM-dependent_MTases_sf"/>
</dbReference>
<name>A0A9W6LQ91_9HYPH</name>
<dbReference type="Proteomes" id="UP001144323">
    <property type="component" value="Unassembled WGS sequence"/>
</dbReference>
<proteinExistence type="predicted"/>
<accession>A0A9W6LQ91</accession>
<keyword evidence="2" id="KW-1185">Reference proteome</keyword>
<dbReference type="EMBL" id="BSEC01000001">
    <property type="protein sequence ID" value="GLI91116.1"/>
    <property type="molecule type" value="Genomic_DNA"/>
</dbReference>
<comment type="caution">
    <text evidence="1">The sequence shown here is derived from an EMBL/GenBank/DDBJ whole genome shotgun (WGS) entry which is preliminary data.</text>
</comment>
<protein>
    <recommendedName>
        <fullName evidence="3">Methyltransferase type 11 domain-containing protein</fullName>
    </recommendedName>
</protein>
<gene>
    <name evidence="1" type="ORF">LMG27198_01080</name>
</gene>
<evidence type="ECO:0000313" key="1">
    <source>
        <dbReference type="EMBL" id="GLI91116.1"/>
    </source>
</evidence>
<dbReference type="Gene3D" id="3.40.50.150">
    <property type="entry name" value="Vaccinia Virus protein VP39"/>
    <property type="match status" value="1"/>
</dbReference>
<evidence type="ECO:0008006" key="3">
    <source>
        <dbReference type="Google" id="ProtNLM"/>
    </source>
</evidence>
<sequence>MGRNRLLLNVGCGELVREGWINIDFSATSNDVFFWNLRNGLPLEPGTVEHIHMEHFLEHLDYCAAVDLIGECYRVLQAGGTMRLIVPDAGRYMRAYTEDDKKFFSQLERLGGTAEPLPTPAAICNQMFHMAGDHKFGWDLQTLQFVCSKVGFRSAQESRHNEIDPRYNIDGQDWWRPVESLYLNVTK</sequence>
<dbReference type="SUPFAM" id="SSF53335">
    <property type="entry name" value="S-adenosyl-L-methionine-dependent methyltransferases"/>
    <property type="match status" value="1"/>
</dbReference>
<organism evidence="1 2">
    <name type="scientific">Methylocystis echinoides</name>
    <dbReference type="NCBI Taxonomy" id="29468"/>
    <lineage>
        <taxon>Bacteria</taxon>
        <taxon>Pseudomonadati</taxon>
        <taxon>Pseudomonadota</taxon>
        <taxon>Alphaproteobacteria</taxon>
        <taxon>Hyphomicrobiales</taxon>
        <taxon>Methylocystaceae</taxon>
        <taxon>Methylocystis</taxon>
    </lineage>
</organism>
<evidence type="ECO:0000313" key="2">
    <source>
        <dbReference type="Proteomes" id="UP001144323"/>
    </source>
</evidence>
<dbReference type="AlphaFoldDB" id="A0A9W6LQ91"/>
<reference evidence="1" key="1">
    <citation type="journal article" date="2023" name="Int. J. Syst. Evol. Microbiol.">
        <title>Methylocystis iwaonis sp. nov., a type II methane-oxidizing bacterium from surface soil of a rice paddy field in Japan, and emended description of the genus Methylocystis (ex Whittenbury et al. 1970) Bowman et al. 1993.</title>
        <authorList>
            <person name="Kaise H."/>
            <person name="Sawadogo J.B."/>
            <person name="Alam M.S."/>
            <person name="Ueno C."/>
            <person name="Dianou D."/>
            <person name="Shinjo R."/>
            <person name="Asakawa S."/>
        </authorList>
    </citation>
    <scope>NUCLEOTIDE SEQUENCE</scope>
    <source>
        <strain evidence="1">LMG27198</strain>
    </source>
</reference>